<dbReference type="Gene3D" id="3.30.559.10">
    <property type="entry name" value="Chloramphenicol acetyltransferase-like domain"/>
    <property type="match status" value="2"/>
</dbReference>
<dbReference type="GO" id="GO:0016747">
    <property type="term" value="F:acyltransferase activity, transferring groups other than amino-acyl groups"/>
    <property type="evidence" value="ECO:0007669"/>
    <property type="project" value="TreeGrafter"/>
</dbReference>
<evidence type="ECO:0000313" key="2">
    <source>
        <dbReference type="EMBL" id="OAG13302.1"/>
    </source>
</evidence>
<dbReference type="AlphaFoldDB" id="A0A177D2B7"/>
<dbReference type="VEuPathDB" id="FungiDB:CC77DRAFT_1085532"/>
<protein>
    <recommendedName>
        <fullName evidence="4">Trichothecene 3-O-acetyltransferase</fullName>
    </recommendedName>
</protein>
<dbReference type="InterPro" id="IPR023213">
    <property type="entry name" value="CAT-like_dom_sf"/>
</dbReference>
<dbReference type="PANTHER" id="PTHR31642">
    <property type="entry name" value="TRICHOTHECENE 3-O-ACETYLTRANSFERASE"/>
    <property type="match status" value="1"/>
</dbReference>
<dbReference type="PANTHER" id="PTHR31642:SF310">
    <property type="entry name" value="FATTY ALCOHOL:CAFFEOYL-COA ACYLTRANSFERASE"/>
    <property type="match status" value="1"/>
</dbReference>
<reference evidence="2 3" key="1">
    <citation type="submission" date="2016-05" db="EMBL/GenBank/DDBJ databases">
        <title>Comparative analysis of secretome profiles of manganese(II)-oxidizing ascomycete fungi.</title>
        <authorList>
            <consortium name="DOE Joint Genome Institute"/>
            <person name="Zeiner C.A."/>
            <person name="Purvine S.O."/>
            <person name="Zink E.M."/>
            <person name="Wu S."/>
            <person name="Pasa-Tolic L."/>
            <person name="Chaput D.L."/>
            <person name="Haridas S."/>
            <person name="Grigoriev I.V."/>
            <person name="Santelli C.M."/>
            <person name="Hansel C.M."/>
        </authorList>
    </citation>
    <scope>NUCLEOTIDE SEQUENCE [LARGE SCALE GENOMIC DNA]</scope>
    <source>
        <strain evidence="2 3">SRC1lrK2f</strain>
    </source>
</reference>
<feature type="non-terminal residue" evidence="2">
    <location>
        <position position="1"/>
    </location>
</feature>
<dbReference type="GeneID" id="29115017"/>
<dbReference type="OMA" id="DQYMVRV"/>
<organism evidence="2 3">
    <name type="scientific">Alternaria alternata</name>
    <name type="common">Alternaria rot fungus</name>
    <name type="synonym">Torula alternata</name>
    <dbReference type="NCBI Taxonomy" id="5599"/>
    <lineage>
        <taxon>Eukaryota</taxon>
        <taxon>Fungi</taxon>
        <taxon>Dikarya</taxon>
        <taxon>Ascomycota</taxon>
        <taxon>Pezizomycotina</taxon>
        <taxon>Dothideomycetes</taxon>
        <taxon>Pleosporomycetidae</taxon>
        <taxon>Pleosporales</taxon>
        <taxon>Pleosporineae</taxon>
        <taxon>Pleosporaceae</taxon>
        <taxon>Alternaria</taxon>
        <taxon>Alternaria sect. Alternaria</taxon>
        <taxon>Alternaria alternata complex</taxon>
    </lineage>
</organism>
<dbReference type="Pfam" id="PF02458">
    <property type="entry name" value="Transferase"/>
    <property type="match status" value="1"/>
</dbReference>
<proteinExistence type="predicted"/>
<accession>A0A177D2B7</accession>
<sequence>SIVIMQQTKVRPSIPLGHSYTKLTPLDQYMVRVILPMMCVFQLDSDVDRSSVVQNLQAGLIHTIDEINILAAYVVLEDPRRGTIHLEFEEDAGITFFVKDMPEVRFEDLAKRHFPFSGMEASGYCPEPLGHTEKSPVMTVQVTFITGGLVLTFNGHHSVLDAQALGTFAETWARNVHAESRGWTVASSDRLPAGCLDGSYLLGGHCGKSLQEFQTYKSIPNCQFQETQCHILESAVKGDRGQQEHLVKLSHWILTPDAIDRLKQANQPPSHDLPFMTENSLISALVWRYITRARRSAGITVDNSSILSSVNVRRRVDPPLPLEYIGNAIVLARANASVGKLLSDESGSLYQLAHEITDSIDWWTSERIWELAGTIDTIDNVCNAMHPPSGYDVLITSPSRLEDVLGGASWGDDLGPIQALRFSFPAFMDGFVVVLPSIRGGLEIMIWVNPRVKTYLGEDSEWLQWVSAAT</sequence>
<evidence type="ECO:0000256" key="1">
    <source>
        <dbReference type="ARBA" id="ARBA00022679"/>
    </source>
</evidence>
<dbReference type="Proteomes" id="UP000077248">
    <property type="component" value="Unassembled WGS sequence"/>
</dbReference>
<name>A0A177D2B7_ALTAL</name>
<gene>
    <name evidence="2" type="ORF">CC77DRAFT_1085532</name>
</gene>
<dbReference type="RefSeq" id="XP_018378723.1">
    <property type="nucleotide sequence ID" value="XM_018529423.1"/>
</dbReference>
<keyword evidence="1" id="KW-0808">Transferase</keyword>
<dbReference type="EMBL" id="KV441515">
    <property type="protein sequence ID" value="OAG13302.1"/>
    <property type="molecule type" value="Genomic_DNA"/>
</dbReference>
<dbReference type="InterPro" id="IPR050317">
    <property type="entry name" value="Plant_Fungal_Acyltransferase"/>
</dbReference>
<evidence type="ECO:0008006" key="4">
    <source>
        <dbReference type="Google" id="ProtNLM"/>
    </source>
</evidence>
<evidence type="ECO:0000313" key="3">
    <source>
        <dbReference type="Proteomes" id="UP000077248"/>
    </source>
</evidence>
<dbReference type="KEGG" id="aalt:CC77DRAFT_1085532"/>
<keyword evidence="3" id="KW-1185">Reference proteome</keyword>